<evidence type="ECO:0000313" key="8">
    <source>
        <dbReference type="Proteomes" id="UP000590740"/>
    </source>
</evidence>
<evidence type="ECO:0000256" key="4">
    <source>
        <dbReference type="ARBA" id="ARBA00023136"/>
    </source>
</evidence>
<keyword evidence="8" id="KW-1185">Reference proteome</keyword>
<dbReference type="GO" id="GO:0033281">
    <property type="term" value="C:TAT protein transport complex"/>
    <property type="evidence" value="ECO:0007669"/>
    <property type="project" value="UniProtKB-UniRule"/>
</dbReference>
<keyword evidence="2 5" id="KW-0812">Transmembrane</keyword>
<evidence type="ECO:0000256" key="2">
    <source>
        <dbReference type="ARBA" id="ARBA00022692"/>
    </source>
</evidence>
<feature type="transmembrane region" description="Helical" evidence="5">
    <location>
        <begin position="134"/>
        <end position="157"/>
    </location>
</feature>
<keyword evidence="5" id="KW-0813">Transport</keyword>
<gene>
    <name evidence="5" type="primary">tatC</name>
    <name evidence="7" type="ORF">HNQ65_001819</name>
</gene>
<dbReference type="GO" id="GO:0065002">
    <property type="term" value="P:intracellular protein transmembrane transport"/>
    <property type="evidence" value="ECO:0007669"/>
    <property type="project" value="TreeGrafter"/>
</dbReference>
<dbReference type="GO" id="GO:0043953">
    <property type="term" value="P:protein transport by the Tat complex"/>
    <property type="evidence" value="ECO:0007669"/>
    <property type="project" value="UniProtKB-UniRule"/>
</dbReference>
<protein>
    <recommendedName>
        <fullName evidence="5">Sec-independent protein translocase protein TatC</fullName>
    </recommendedName>
</protein>
<feature type="transmembrane region" description="Helical" evidence="5">
    <location>
        <begin position="219"/>
        <end position="236"/>
    </location>
</feature>
<dbReference type="PRINTS" id="PR01840">
    <property type="entry name" value="TATCFAMILY"/>
</dbReference>
<feature type="transmembrane region" description="Helical" evidence="5">
    <location>
        <begin position="242"/>
        <end position="264"/>
    </location>
</feature>
<comment type="subunit">
    <text evidence="5">Forms a complex with TatA.</text>
</comment>
<comment type="caution">
    <text evidence="7">The sequence shown here is derived from an EMBL/GenBank/DDBJ whole genome shotgun (WGS) entry which is preliminary data.</text>
</comment>
<evidence type="ECO:0000313" key="7">
    <source>
        <dbReference type="EMBL" id="MBB5032242.1"/>
    </source>
</evidence>
<dbReference type="RefSeq" id="WP_184339175.1">
    <property type="nucleotide sequence ID" value="NZ_JACHIG010000003.1"/>
</dbReference>
<feature type="compositionally biased region" description="Basic and acidic residues" evidence="6">
    <location>
        <begin position="357"/>
        <end position="373"/>
    </location>
</feature>
<evidence type="ECO:0000256" key="3">
    <source>
        <dbReference type="ARBA" id="ARBA00022989"/>
    </source>
</evidence>
<dbReference type="GO" id="GO:0009977">
    <property type="term" value="F:proton motive force dependent protein transmembrane transporter activity"/>
    <property type="evidence" value="ECO:0007669"/>
    <property type="project" value="TreeGrafter"/>
</dbReference>
<feature type="transmembrane region" description="Helical" evidence="5">
    <location>
        <begin position="45"/>
        <end position="66"/>
    </location>
</feature>
<keyword evidence="5" id="KW-0653">Protein transport</keyword>
<evidence type="ECO:0000256" key="5">
    <source>
        <dbReference type="HAMAP-Rule" id="MF_00902"/>
    </source>
</evidence>
<keyword evidence="5" id="KW-1003">Cell membrane</keyword>
<name>A0A7W7Y9S7_9BACT</name>
<keyword evidence="5" id="KW-0811">Translocation</keyword>
<keyword evidence="3 5" id="KW-1133">Transmembrane helix</keyword>
<dbReference type="HAMAP" id="MF_00902">
    <property type="entry name" value="TatC"/>
    <property type="match status" value="1"/>
</dbReference>
<keyword evidence="4 5" id="KW-0472">Membrane</keyword>
<evidence type="ECO:0000256" key="1">
    <source>
        <dbReference type="ARBA" id="ARBA00004141"/>
    </source>
</evidence>
<feature type="region of interest" description="Disordered" evidence="6">
    <location>
        <begin position="287"/>
        <end position="383"/>
    </location>
</feature>
<feature type="transmembrane region" description="Helical" evidence="5">
    <location>
        <begin position="185"/>
        <end position="207"/>
    </location>
</feature>
<comment type="similarity">
    <text evidence="5">Belongs to the TatC family.</text>
</comment>
<comment type="function">
    <text evidence="5">Part of the twin-arginine translocation (Tat) system that transports large folded proteins containing a characteristic twin-arginine motif in their signal peptide across membranes.</text>
</comment>
<sequence>MWSGILQKVFKVREKVALNLGGENDEEKPFLDHLEDLRTMIVRMAMTLLVTTIITFCFYEQLFAIIKHPLWATGVIKTEQDLKNMLQILTPQEGFLMVMNLALIAAVIFAFPLLLFFLLQFILPGLKQSEKKALFPAIGIGAGLFLLGSSFAFYVVLPKALEFFYTFNESLGMSNGWRLDGYVKFATRFILLFGVAFELPVIVMVLVKLDFLNYRLMSTTRSYAIVAIAIFAAIVTPTPDPFTMLVLAGPLYVLYETCIWLAYFMEKKDRAAYPEYYAEIDKDAKELEQSSNDDWDNENYNPWSTADDDEDEKDDYQSPSAKPSAPPPEVEHADSEYLGEDQSSKMPEEDENPSDSPAREKTLEELAREDEKNSGASDQPHQP</sequence>
<proteinExistence type="inferred from homology"/>
<dbReference type="PANTHER" id="PTHR30371:SF0">
    <property type="entry name" value="SEC-INDEPENDENT PROTEIN TRANSLOCASE PROTEIN TATC, CHLOROPLASTIC-RELATED"/>
    <property type="match status" value="1"/>
</dbReference>
<dbReference type="AlphaFoldDB" id="A0A7W7Y9S7"/>
<comment type="subcellular location">
    <subcellularLocation>
        <location evidence="5">Cell membrane</location>
        <topology evidence="5">Multi-pass membrane protein</topology>
    </subcellularLocation>
    <subcellularLocation>
        <location evidence="1">Membrane</location>
        <topology evidence="1">Multi-pass membrane protein</topology>
    </subcellularLocation>
</comment>
<accession>A0A7W7Y9S7</accession>
<evidence type="ECO:0000256" key="6">
    <source>
        <dbReference type="SAM" id="MobiDB-lite"/>
    </source>
</evidence>
<dbReference type="EMBL" id="JACHIG010000003">
    <property type="protein sequence ID" value="MBB5032242.1"/>
    <property type="molecule type" value="Genomic_DNA"/>
</dbReference>
<feature type="transmembrane region" description="Helical" evidence="5">
    <location>
        <begin position="95"/>
        <end position="122"/>
    </location>
</feature>
<feature type="compositionally biased region" description="Polar residues" evidence="6">
    <location>
        <begin position="374"/>
        <end position="383"/>
    </location>
</feature>
<dbReference type="Pfam" id="PF00902">
    <property type="entry name" value="TatC"/>
    <property type="match status" value="1"/>
</dbReference>
<organism evidence="7 8">
    <name type="scientific">Prosthecobacter vanneervenii</name>
    <dbReference type="NCBI Taxonomy" id="48466"/>
    <lineage>
        <taxon>Bacteria</taxon>
        <taxon>Pseudomonadati</taxon>
        <taxon>Verrucomicrobiota</taxon>
        <taxon>Verrucomicrobiia</taxon>
        <taxon>Verrucomicrobiales</taxon>
        <taxon>Verrucomicrobiaceae</taxon>
        <taxon>Prosthecobacter</taxon>
    </lineage>
</organism>
<dbReference type="InterPro" id="IPR002033">
    <property type="entry name" value="TatC"/>
</dbReference>
<dbReference type="NCBIfam" id="TIGR00945">
    <property type="entry name" value="tatC"/>
    <property type="match status" value="1"/>
</dbReference>
<dbReference type="PANTHER" id="PTHR30371">
    <property type="entry name" value="SEC-INDEPENDENT PROTEIN TRANSLOCASE PROTEIN TATC"/>
    <property type="match status" value="1"/>
</dbReference>
<dbReference type="Proteomes" id="UP000590740">
    <property type="component" value="Unassembled WGS sequence"/>
</dbReference>
<reference evidence="7 8" key="1">
    <citation type="submission" date="2020-08" db="EMBL/GenBank/DDBJ databases">
        <title>Genomic Encyclopedia of Type Strains, Phase IV (KMG-IV): sequencing the most valuable type-strain genomes for metagenomic binning, comparative biology and taxonomic classification.</title>
        <authorList>
            <person name="Goeker M."/>
        </authorList>
    </citation>
    <scope>NUCLEOTIDE SEQUENCE [LARGE SCALE GENOMIC DNA]</scope>
    <source>
        <strain evidence="7 8">DSM 12252</strain>
    </source>
</reference>